<dbReference type="Pfam" id="PF00059">
    <property type="entry name" value="Lectin_C"/>
    <property type="match status" value="1"/>
</dbReference>
<evidence type="ECO:0000256" key="3">
    <source>
        <dbReference type="ARBA" id="ARBA00022729"/>
    </source>
</evidence>
<keyword evidence="2" id="KW-0964">Secreted</keyword>
<accession>A0AA89C759</accession>
<dbReference type="AlphaFoldDB" id="A0AA89C759"/>
<dbReference type="EMBL" id="VSWD01000007">
    <property type="protein sequence ID" value="KAK3097650.1"/>
    <property type="molecule type" value="Genomic_DNA"/>
</dbReference>
<feature type="domain" description="C-type lectin" evidence="6">
    <location>
        <begin position="1"/>
        <end position="122"/>
    </location>
</feature>
<dbReference type="PROSITE" id="PS00615">
    <property type="entry name" value="C_TYPE_LECTIN_1"/>
    <property type="match status" value="1"/>
</dbReference>
<evidence type="ECO:0000313" key="8">
    <source>
        <dbReference type="Proteomes" id="UP001186944"/>
    </source>
</evidence>
<comment type="caution">
    <text evidence="7">The sequence shown here is derived from an EMBL/GenBank/DDBJ whole genome shotgun (WGS) entry which is preliminary data.</text>
</comment>
<dbReference type="InterPro" id="IPR051663">
    <property type="entry name" value="CLec_Tetranectin-domain"/>
</dbReference>
<dbReference type="InterPro" id="IPR016187">
    <property type="entry name" value="CTDL_fold"/>
</dbReference>
<dbReference type="Gene3D" id="3.10.100.10">
    <property type="entry name" value="Mannose-Binding Protein A, subunit A"/>
    <property type="match status" value="1"/>
</dbReference>
<sequence length="127" mass="14609">MQNASESNKLCQQKYSSGRLAYIPSANAEYFMERALQSQFGNERGSGVWIGVFDNIQEGKFVDTDGEPQKYFNWRYDQPNDPNRNVDGDPAQDCVRSFPHDRHDIFSWQDKPCKENGLAICSINLHK</sequence>
<reference evidence="7" key="1">
    <citation type="submission" date="2019-08" db="EMBL/GenBank/DDBJ databases">
        <title>The improved chromosome-level genome for the pearl oyster Pinctada fucata martensii using PacBio sequencing and Hi-C.</title>
        <authorList>
            <person name="Zheng Z."/>
        </authorList>
    </citation>
    <scope>NUCLEOTIDE SEQUENCE</scope>
    <source>
        <strain evidence="7">ZZ-2019</strain>
        <tissue evidence="7">Adductor muscle</tissue>
    </source>
</reference>
<dbReference type="CDD" id="cd00037">
    <property type="entry name" value="CLECT"/>
    <property type="match status" value="1"/>
</dbReference>
<dbReference type="InterPro" id="IPR018378">
    <property type="entry name" value="C-type_lectin_CS"/>
</dbReference>
<gene>
    <name evidence="7" type="ORF">FSP39_011732</name>
</gene>
<evidence type="ECO:0000256" key="2">
    <source>
        <dbReference type="ARBA" id="ARBA00022525"/>
    </source>
</evidence>
<dbReference type="PANTHER" id="PTHR22799:SF1">
    <property type="entry name" value="C-TYPE LECTIN DOMAIN FAMILY 11 MEMBER A"/>
    <property type="match status" value="1"/>
</dbReference>
<keyword evidence="3" id="KW-0732">Signal</keyword>
<keyword evidence="5" id="KW-1015">Disulfide bond</keyword>
<keyword evidence="8" id="KW-1185">Reference proteome</keyword>
<dbReference type="InterPro" id="IPR016186">
    <property type="entry name" value="C-type_lectin-like/link_sf"/>
</dbReference>
<dbReference type="PANTHER" id="PTHR22799">
    <property type="entry name" value="TETRANECTIN-RELATED"/>
    <property type="match status" value="1"/>
</dbReference>
<proteinExistence type="predicted"/>
<evidence type="ECO:0000259" key="6">
    <source>
        <dbReference type="PROSITE" id="PS50041"/>
    </source>
</evidence>
<evidence type="ECO:0000256" key="1">
    <source>
        <dbReference type="ARBA" id="ARBA00004613"/>
    </source>
</evidence>
<dbReference type="PROSITE" id="PS50041">
    <property type="entry name" value="C_TYPE_LECTIN_2"/>
    <property type="match status" value="1"/>
</dbReference>
<organism evidence="7 8">
    <name type="scientific">Pinctada imbricata</name>
    <name type="common">Atlantic pearl-oyster</name>
    <name type="synonym">Pinctada martensii</name>
    <dbReference type="NCBI Taxonomy" id="66713"/>
    <lineage>
        <taxon>Eukaryota</taxon>
        <taxon>Metazoa</taxon>
        <taxon>Spiralia</taxon>
        <taxon>Lophotrochozoa</taxon>
        <taxon>Mollusca</taxon>
        <taxon>Bivalvia</taxon>
        <taxon>Autobranchia</taxon>
        <taxon>Pteriomorphia</taxon>
        <taxon>Pterioida</taxon>
        <taxon>Pterioidea</taxon>
        <taxon>Pteriidae</taxon>
        <taxon>Pinctada</taxon>
    </lineage>
</organism>
<evidence type="ECO:0000256" key="5">
    <source>
        <dbReference type="ARBA" id="ARBA00023157"/>
    </source>
</evidence>
<evidence type="ECO:0000313" key="7">
    <source>
        <dbReference type="EMBL" id="KAK3097650.1"/>
    </source>
</evidence>
<comment type="subcellular location">
    <subcellularLocation>
        <location evidence="1">Secreted</location>
    </subcellularLocation>
</comment>
<name>A0AA89C759_PINIB</name>
<dbReference type="GO" id="GO:0005615">
    <property type="term" value="C:extracellular space"/>
    <property type="evidence" value="ECO:0007669"/>
    <property type="project" value="TreeGrafter"/>
</dbReference>
<dbReference type="GO" id="GO:0030246">
    <property type="term" value="F:carbohydrate binding"/>
    <property type="evidence" value="ECO:0007669"/>
    <property type="project" value="UniProtKB-KW"/>
</dbReference>
<keyword evidence="4" id="KW-0430">Lectin</keyword>
<dbReference type="Proteomes" id="UP001186944">
    <property type="component" value="Unassembled WGS sequence"/>
</dbReference>
<evidence type="ECO:0000256" key="4">
    <source>
        <dbReference type="ARBA" id="ARBA00022734"/>
    </source>
</evidence>
<dbReference type="InterPro" id="IPR001304">
    <property type="entry name" value="C-type_lectin-like"/>
</dbReference>
<protein>
    <recommendedName>
        <fullName evidence="6">C-type lectin domain-containing protein</fullName>
    </recommendedName>
</protein>
<dbReference type="GO" id="GO:0008083">
    <property type="term" value="F:growth factor activity"/>
    <property type="evidence" value="ECO:0007669"/>
    <property type="project" value="TreeGrafter"/>
</dbReference>
<dbReference type="SUPFAM" id="SSF56436">
    <property type="entry name" value="C-type lectin-like"/>
    <property type="match status" value="1"/>
</dbReference>